<evidence type="ECO:0000256" key="8">
    <source>
        <dbReference type="SAM" id="Phobius"/>
    </source>
</evidence>
<evidence type="ECO:0000256" key="2">
    <source>
        <dbReference type="ARBA" id="ARBA00022475"/>
    </source>
</evidence>
<keyword evidence="3" id="KW-0808">Transferase</keyword>
<sequence>MLAHLPGLIPSPTQGVWWLGPLPARAYALCILAGIFVALIMTRRRLEARGGTAEQVDLVAFWAVPFGIVGAGSTTSSRPTSPTSGPVGTRSTRSRSGRAGSASGAPWRSGRSGPGSAAAATGWT</sequence>
<gene>
    <name evidence="9" type="ORF">GCM10025862_13270</name>
</gene>
<evidence type="ECO:0000256" key="1">
    <source>
        <dbReference type="ARBA" id="ARBA00007150"/>
    </source>
</evidence>
<dbReference type="Proteomes" id="UP001157109">
    <property type="component" value="Unassembled WGS sequence"/>
</dbReference>
<keyword evidence="5 8" id="KW-1133">Transmembrane helix</keyword>
<name>A0ABQ6HLR7_9MICO</name>
<proteinExistence type="inferred from homology"/>
<evidence type="ECO:0000256" key="6">
    <source>
        <dbReference type="ARBA" id="ARBA00023136"/>
    </source>
</evidence>
<dbReference type="PANTHER" id="PTHR30589">
    <property type="entry name" value="PROLIPOPROTEIN DIACYLGLYCERYL TRANSFERASE"/>
    <property type="match status" value="1"/>
</dbReference>
<dbReference type="InterPro" id="IPR001640">
    <property type="entry name" value="Lgt"/>
</dbReference>
<protein>
    <recommendedName>
        <fullName evidence="11">Prolipoprotein diacylglyceryl transferase</fullName>
    </recommendedName>
</protein>
<organism evidence="9 10">
    <name type="scientific">Arsenicicoccus piscis</name>
    <dbReference type="NCBI Taxonomy" id="673954"/>
    <lineage>
        <taxon>Bacteria</taxon>
        <taxon>Bacillati</taxon>
        <taxon>Actinomycetota</taxon>
        <taxon>Actinomycetes</taxon>
        <taxon>Micrococcales</taxon>
        <taxon>Intrasporangiaceae</taxon>
        <taxon>Arsenicicoccus</taxon>
    </lineage>
</organism>
<evidence type="ECO:0000256" key="7">
    <source>
        <dbReference type="SAM" id="MobiDB-lite"/>
    </source>
</evidence>
<evidence type="ECO:0008006" key="11">
    <source>
        <dbReference type="Google" id="ProtNLM"/>
    </source>
</evidence>
<keyword evidence="4 8" id="KW-0812">Transmembrane</keyword>
<dbReference type="PANTHER" id="PTHR30589:SF0">
    <property type="entry name" value="PHOSPHATIDYLGLYCEROL--PROLIPOPROTEIN DIACYLGLYCERYL TRANSFERASE"/>
    <property type="match status" value="1"/>
</dbReference>
<keyword evidence="10" id="KW-1185">Reference proteome</keyword>
<reference evidence="10" key="1">
    <citation type="journal article" date="2019" name="Int. J. Syst. Evol. Microbiol.">
        <title>The Global Catalogue of Microorganisms (GCM) 10K type strain sequencing project: providing services to taxonomists for standard genome sequencing and annotation.</title>
        <authorList>
            <consortium name="The Broad Institute Genomics Platform"/>
            <consortium name="The Broad Institute Genome Sequencing Center for Infectious Disease"/>
            <person name="Wu L."/>
            <person name="Ma J."/>
        </authorList>
    </citation>
    <scope>NUCLEOTIDE SEQUENCE [LARGE SCALE GENOMIC DNA]</scope>
    <source>
        <strain evidence="10">NBRC 105830</strain>
    </source>
</reference>
<evidence type="ECO:0000256" key="4">
    <source>
        <dbReference type="ARBA" id="ARBA00022692"/>
    </source>
</evidence>
<keyword evidence="6 8" id="KW-0472">Membrane</keyword>
<comment type="caution">
    <text evidence="9">The sequence shown here is derived from an EMBL/GenBank/DDBJ whole genome shotgun (WGS) entry which is preliminary data.</text>
</comment>
<comment type="similarity">
    <text evidence="1">Belongs to the Lgt family.</text>
</comment>
<keyword evidence="2" id="KW-1003">Cell membrane</keyword>
<evidence type="ECO:0000313" key="10">
    <source>
        <dbReference type="Proteomes" id="UP001157109"/>
    </source>
</evidence>
<feature type="region of interest" description="Disordered" evidence="7">
    <location>
        <begin position="69"/>
        <end position="124"/>
    </location>
</feature>
<feature type="compositionally biased region" description="Low complexity" evidence="7">
    <location>
        <begin position="72"/>
        <end position="91"/>
    </location>
</feature>
<dbReference type="Pfam" id="PF01790">
    <property type="entry name" value="LGT"/>
    <property type="match status" value="1"/>
</dbReference>
<accession>A0ABQ6HLR7</accession>
<dbReference type="EMBL" id="BSUJ01000001">
    <property type="protein sequence ID" value="GMA19306.1"/>
    <property type="molecule type" value="Genomic_DNA"/>
</dbReference>
<evidence type="ECO:0000256" key="5">
    <source>
        <dbReference type="ARBA" id="ARBA00022989"/>
    </source>
</evidence>
<feature type="compositionally biased region" description="Low complexity" evidence="7">
    <location>
        <begin position="97"/>
        <end position="124"/>
    </location>
</feature>
<evidence type="ECO:0000256" key="3">
    <source>
        <dbReference type="ARBA" id="ARBA00022679"/>
    </source>
</evidence>
<evidence type="ECO:0000313" key="9">
    <source>
        <dbReference type="EMBL" id="GMA19306.1"/>
    </source>
</evidence>
<feature type="transmembrane region" description="Helical" evidence="8">
    <location>
        <begin position="24"/>
        <end position="42"/>
    </location>
</feature>